<organism evidence="3 4">
    <name type="scientific">Candidatus Berkelbacteria bacterium RIFOXYA2_FULL_43_10</name>
    <dbReference type="NCBI Taxonomy" id="1797472"/>
    <lineage>
        <taxon>Bacteria</taxon>
        <taxon>Candidatus Berkelbacteria</taxon>
    </lineage>
</organism>
<dbReference type="SUPFAM" id="SSF55347">
    <property type="entry name" value="Glyceraldehyde-3-phosphate dehydrogenase-like, C-terminal domain"/>
    <property type="match status" value="1"/>
</dbReference>
<proteinExistence type="predicted"/>
<dbReference type="InterPro" id="IPR036291">
    <property type="entry name" value="NAD(P)-bd_dom_sf"/>
</dbReference>
<protein>
    <recommendedName>
        <fullName evidence="5">Oxidoreductase</fullName>
    </recommendedName>
</protein>
<reference evidence="3 4" key="1">
    <citation type="journal article" date="2016" name="Nat. Commun.">
        <title>Thousands of microbial genomes shed light on interconnected biogeochemical processes in an aquifer system.</title>
        <authorList>
            <person name="Anantharaman K."/>
            <person name="Brown C.T."/>
            <person name="Hug L.A."/>
            <person name="Sharon I."/>
            <person name="Castelle C.J."/>
            <person name="Probst A.J."/>
            <person name="Thomas B.C."/>
            <person name="Singh A."/>
            <person name="Wilkins M.J."/>
            <person name="Karaoz U."/>
            <person name="Brodie E.L."/>
            <person name="Williams K.H."/>
            <person name="Hubbard S.S."/>
            <person name="Banfield J.F."/>
        </authorList>
    </citation>
    <scope>NUCLEOTIDE SEQUENCE [LARGE SCALE GENOMIC DNA]</scope>
</reference>
<evidence type="ECO:0000259" key="1">
    <source>
        <dbReference type="Pfam" id="PF01408"/>
    </source>
</evidence>
<feature type="domain" description="GFO/IDH/MocA-like oxidoreductase" evidence="2">
    <location>
        <begin position="139"/>
        <end position="259"/>
    </location>
</feature>
<dbReference type="EMBL" id="MEZY01000055">
    <property type="protein sequence ID" value="OGD62049.1"/>
    <property type="molecule type" value="Genomic_DNA"/>
</dbReference>
<dbReference type="PANTHER" id="PTHR43249:SF1">
    <property type="entry name" value="D-GLUCOSIDE 3-DEHYDROGENASE"/>
    <property type="match status" value="1"/>
</dbReference>
<dbReference type="Gene3D" id="3.40.50.720">
    <property type="entry name" value="NAD(P)-binding Rossmann-like Domain"/>
    <property type="match status" value="1"/>
</dbReference>
<evidence type="ECO:0008006" key="5">
    <source>
        <dbReference type="Google" id="ProtNLM"/>
    </source>
</evidence>
<accession>A0A1F5E3P6</accession>
<dbReference type="PANTHER" id="PTHR43249">
    <property type="entry name" value="UDP-N-ACETYL-2-AMINO-2-DEOXY-D-GLUCURONATE OXIDASE"/>
    <property type="match status" value="1"/>
</dbReference>
<dbReference type="STRING" id="1797472.A2215_00365"/>
<comment type="caution">
    <text evidence="3">The sequence shown here is derived from an EMBL/GenBank/DDBJ whole genome shotgun (WGS) entry which is preliminary data.</text>
</comment>
<evidence type="ECO:0000313" key="4">
    <source>
        <dbReference type="Proteomes" id="UP000178583"/>
    </source>
</evidence>
<dbReference type="InterPro" id="IPR055170">
    <property type="entry name" value="GFO_IDH_MocA-like_dom"/>
</dbReference>
<evidence type="ECO:0000259" key="2">
    <source>
        <dbReference type="Pfam" id="PF22725"/>
    </source>
</evidence>
<dbReference type="InterPro" id="IPR000683">
    <property type="entry name" value="Gfo/Idh/MocA-like_OxRdtase_N"/>
</dbReference>
<dbReference type="GO" id="GO:0000166">
    <property type="term" value="F:nucleotide binding"/>
    <property type="evidence" value="ECO:0007669"/>
    <property type="project" value="InterPro"/>
</dbReference>
<dbReference type="AlphaFoldDB" id="A0A1F5E3P6"/>
<evidence type="ECO:0000313" key="3">
    <source>
        <dbReference type="EMBL" id="OGD62049.1"/>
    </source>
</evidence>
<dbReference type="SUPFAM" id="SSF51735">
    <property type="entry name" value="NAD(P)-binding Rossmann-fold domains"/>
    <property type="match status" value="1"/>
</dbReference>
<dbReference type="InterPro" id="IPR052515">
    <property type="entry name" value="Gfo/Idh/MocA_Oxidoreductase"/>
</dbReference>
<dbReference type="Gene3D" id="3.30.360.10">
    <property type="entry name" value="Dihydrodipicolinate Reductase, domain 2"/>
    <property type="match status" value="1"/>
</dbReference>
<sequence length="342" mass="38660">MPKLKKQRVGIIGCGVIFDRHIEAITANADDFELVALCDIDKRKLDIRAKEHEVFGFTDYKEMYKIMKGKMEMVSIATPNSCHYDQAIDALKSGYDILVEKPIDFRNKRVEEICAWAKKLKKKAYAVLQVRYNPTVGMVKEALGNNLLGDIRSVTLTQRWQRPESYFDSWRADINVGGRTLYEVGIHYMDIIQLLFGLPEVKSSATFNNKHKYVEFEDTVFSILQFPSGASGSLEVTIASEPSNLECTLSVMGSEGYIEVGGRALDKIERAMFLNQIFEDKWNKLVGKFGKSLEPNSYGTHAGSCPNHPTLYAEIAKGKGIDISEAINSIKFIERVYDKEIK</sequence>
<name>A0A1F5E3P6_9BACT</name>
<dbReference type="Pfam" id="PF22725">
    <property type="entry name" value="GFO_IDH_MocA_C3"/>
    <property type="match status" value="1"/>
</dbReference>
<dbReference type="Proteomes" id="UP000178583">
    <property type="component" value="Unassembled WGS sequence"/>
</dbReference>
<dbReference type="Pfam" id="PF01408">
    <property type="entry name" value="GFO_IDH_MocA"/>
    <property type="match status" value="1"/>
</dbReference>
<feature type="domain" description="Gfo/Idh/MocA-like oxidoreductase N-terminal" evidence="1">
    <location>
        <begin position="8"/>
        <end position="123"/>
    </location>
</feature>
<gene>
    <name evidence="3" type="ORF">A2215_00365</name>
</gene>